<dbReference type="Pfam" id="PF00583">
    <property type="entry name" value="Acetyltransf_1"/>
    <property type="match status" value="1"/>
</dbReference>
<protein>
    <submittedName>
        <fullName evidence="4">Acetyltransferase GNAT family protein</fullName>
    </submittedName>
</protein>
<dbReference type="PANTHER" id="PTHR43877">
    <property type="entry name" value="AMINOALKYLPHOSPHONATE N-ACETYLTRANSFERASE-RELATED-RELATED"/>
    <property type="match status" value="1"/>
</dbReference>
<dbReference type="Proteomes" id="UP000006512">
    <property type="component" value="Unassembled WGS sequence"/>
</dbReference>
<keyword evidence="5" id="KW-1185">Reference proteome</keyword>
<dbReference type="GO" id="GO:0016747">
    <property type="term" value="F:acyltransferase activity, transferring groups other than amino-acyl groups"/>
    <property type="evidence" value="ECO:0007669"/>
    <property type="project" value="InterPro"/>
</dbReference>
<evidence type="ECO:0000313" key="5">
    <source>
        <dbReference type="Proteomes" id="UP000006512"/>
    </source>
</evidence>
<dbReference type="AlphaFoldDB" id="F4QME7"/>
<proteinExistence type="predicted"/>
<dbReference type="PANTHER" id="PTHR43877:SF5">
    <property type="entry name" value="BLL8307 PROTEIN"/>
    <property type="match status" value="1"/>
</dbReference>
<dbReference type="InterPro" id="IPR016181">
    <property type="entry name" value="Acyl_CoA_acyltransferase"/>
</dbReference>
<reference evidence="5" key="1">
    <citation type="submission" date="2011-03" db="EMBL/GenBank/DDBJ databases">
        <title>Draft genome sequence of Brevundimonas diminuta.</title>
        <authorList>
            <person name="Brown P.J.B."/>
            <person name="Buechlein A."/>
            <person name="Hemmerich C."/>
            <person name="Brun Y.V."/>
        </authorList>
    </citation>
    <scope>NUCLEOTIDE SEQUENCE [LARGE SCALE GENOMIC DNA]</scope>
    <source>
        <strain evidence="5">C19</strain>
    </source>
</reference>
<keyword evidence="2" id="KW-0012">Acyltransferase</keyword>
<dbReference type="STRING" id="715226.ABI_28040"/>
<keyword evidence="1 4" id="KW-0808">Transferase</keyword>
<dbReference type="OrthoDB" id="9805924at2"/>
<dbReference type="PROSITE" id="PS51186">
    <property type="entry name" value="GNAT"/>
    <property type="match status" value="1"/>
</dbReference>
<dbReference type="InterPro" id="IPR050832">
    <property type="entry name" value="Bact_Acetyltransf"/>
</dbReference>
<dbReference type="InterPro" id="IPR000182">
    <property type="entry name" value="GNAT_dom"/>
</dbReference>
<dbReference type="RefSeq" id="WP_006273588.1">
    <property type="nucleotide sequence ID" value="NZ_GL883078.1"/>
</dbReference>
<organism evidence="4 5">
    <name type="scientific">Asticcacaulis biprosthecium C19</name>
    <dbReference type="NCBI Taxonomy" id="715226"/>
    <lineage>
        <taxon>Bacteria</taxon>
        <taxon>Pseudomonadati</taxon>
        <taxon>Pseudomonadota</taxon>
        <taxon>Alphaproteobacteria</taxon>
        <taxon>Caulobacterales</taxon>
        <taxon>Caulobacteraceae</taxon>
        <taxon>Asticcacaulis</taxon>
    </lineage>
</organism>
<dbReference type="EMBL" id="GL883078">
    <property type="protein sequence ID" value="EGF91388.1"/>
    <property type="molecule type" value="Genomic_DNA"/>
</dbReference>
<evidence type="ECO:0000259" key="3">
    <source>
        <dbReference type="PROSITE" id="PS51186"/>
    </source>
</evidence>
<accession>F4QME7</accession>
<dbReference type="HOGENOM" id="CLU_013985_11_8_5"/>
<evidence type="ECO:0000256" key="1">
    <source>
        <dbReference type="ARBA" id="ARBA00022679"/>
    </source>
</evidence>
<sequence>MIIPADFTNSKVLELLQYHAAEAAYNTAPGSAHALDLSGLTAPDVSVWTLWDGDDLVGVGGLKTLSPTEGEIKAMHVVASRRGAGLGGRILAHIVAESRARGLKRLNLETGAWPFFAPAWALYRRHGFVECGLFGDYLPDPNSLFFTLALVDAYVFSLSPPEGRG</sequence>
<evidence type="ECO:0000313" key="4">
    <source>
        <dbReference type="EMBL" id="EGF91388.1"/>
    </source>
</evidence>
<dbReference type="eggNOG" id="COG1246">
    <property type="taxonomic scope" value="Bacteria"/>
</dbReference>
<dbReference type="SUPFAM" id="SSF55729">
    <property type="entry name" value="Acyl-CoA N-acyltransferases (Nat)"/>
    <property type="match status" value="1"/>
</dbReference>
<gene>
    <name evidence="4" type="ORF">ABI_28040</name>
</gene>
<dbReference type="Gene3D" id="3.40.630.30">
    <property type="match status" value="1"/>
</dbReference>
<evidence type="ECO:0000256" key="2">
    <source>
        <dbReference type="ARBA" id="ARBA00023315"/>
    </source>
</evidence>
<dbReference type="CDD" id="cd04301">
    <property type="entry name" value="NAT_SF"/>
    <property type="match status" value="1"/>
</dbReference>
<feature type="domain" description="N-acetyltransferase" evidence="3">
    <location>
        <begin position="1"/>
        <end position="149"/>
    </location>
</feature>
<name>F4QME7_9CAUL</name>